<dbReference type="PANTHER" id="PTHR11749">
    <property type="entry name" value="RIBULOSE-5-PHOSPHATE-3-EPIMERASE"/>
    <property type="match status" value="1"/>
</dbReference>
<dbReference type="Gene3D" id="3.20.20.70">
    <property type="entry name" value="Aldolase class I"/>
    <property type="match status" value="2"/>
</dbReference>
<dbReference type="InterPro" id="IPR000056">
    <property type="entry name" value="Ribul_P_3_epim-like"/>
</dbReference>
<dbReference type="FunFam" id="3.20.20.70:FF:000191">
    <property type="entry name" value="ribulose-phosphate 3-epimerase isoform X2"/>
    <property type="match status" value="1"/>
</dbReference>
<comment type="pathway">
    <text evidence="6">Carbohydrate degradation; pentose phosphate pathway; D-xylulose 5-phosphate from D-ribulose 5-phosphate (non-oxidative stage): step 1/1.</text>
</comment>
<evidence type="ECO:0000256" key="21">
    <source>
        <dbReference type="ARBA" id="ARBA00057323"/>
    </source>
</evidence>
<dbReference type="InterPro" id="IPR011060">
    <property type="entry name" value="RibuloseP-bd_barrel"/>
</dbReference>
<dbReference type="CDD" id="cd00429">
    <property type="entry name" value="RPE"/>
    <property type="match status" value="1"/>
</dbReference>
<comment type="cofactor">
    <cofactor evidence="2">
        <name>Mn(2+)</name>
        <dbReference type="ChEBI" id="CHEBI:29035"/>
    </cofactor>
</comment>
<comment type="subunit">
    <text evidence="8">Homodimer.</text>
</comment>
<dbReference type="Gene3D" id="2.40.160.50">
    <property type="entry name" value="membrane protein fhac: a member of the omp85/tpsb transporter family"/>
    <property type="match status" value="1"/>
</dbReference>
<comment type="cofactor">
    <cofactor evidence="3">
        <name>Zn(2+)</name>
        <dbReference type="ChEBI" id="CHEBI:29105"/>
    </cofactor>
</comment>
<accession>A0A9N8ZCM8</accession>
<evidence type="ECO:0000256" key="14">
    <source>
        <dbReference type="ARBA" id="ARBA00023136"/>
    </source>
</evidence>
<keyword evidence="16" id="KW-0413">Isomerase</keyword>
<comment type="caution">
    <text evidence="24">The sequence shown here is derived from an EMBL/GenBank/DDBJ whole genome shotgun (WGS) entry which is preliminary data.</text>
</comment>
<keyword evidence="22" id="KW-0175">Coiled coil</keyword>
<dbReference type="GO" id="GO:0005975">
    <property type="term" value="P:carbohydrate metabolic process"/>
    <property type="evidence" value="ECO:0007669"/>
    <property type="project" value="InterPro"/>
</dbReference>
<evidence type="ECO:0000256" key="4">
    <source>
        <dbReference type="ARBA" id="ARBA00001954"/>
    </source>
</evidence>
<evidence type="ECO:0000256" key="12">
    <source>
        <dbReference type="ARBA" id="ARBA00022833"/>
    </source>
</evidence>
<dbReference type="OrthoDB" id="1724197at2759"/>
<evidence type="ECO:0000256" key="7">
    <source>
        <dbReference type="ARBA" id="ARBA00009541"/>
    </source>
</evidence>
<feature type="domain" description="Bacterial surface antigen (D15)" evidence="23">
    <location>
        <begin position="328"/>
        <end position="641"/>
    </location>
</feature>
<evidence type="ECO:0000259" key="23">
    <source>
        <dbReference type="Pfam" id="PF01103"/>
    </source>
</evidence>
<comment type="subcellular location">
    <subcellularLocation>
        <location evidence="5">Membrane</location>
    </subcellularLocation>
</comment>
<evidence type="ECO:0000256" key="20">
    <source>
        <dbReference type="ARBA" id="ARBA00030599"/>
    </source>
</evidence>
<evidence type="ECO:0000256" key="15">
    <source>
        <dbReference type="ARBA" id="ARBA00023211"/>
    </source>
</evidence>
<evidence type="ECO:0000313" key="24">
    <source>
        <dbReference type="EMBL" id="CAG8488443.1"/>
    </source>
</evidence>
<comment type="function">
    <text evidence="21">Catalyzes the reversible epimerization of D-ribulose 5-phosphate to D-xylulose 5-phosphate.</text>
</comment>
<dbReference type="GO" id="GO:1901135">
    <property type="term" value="P:carbohydrate derivative metabolic process"/>
    <property type="evidence" value="ECO:0007669"/>
    <property type="project" value="UniProtKB-ARBA"/>
</dbReference>
<dbReference type="InterPro" id="IPR000184">
    <property type="entry name" value="Bac_surfAg_D15"/>
</dbReference>
<dbReference type="EMBL" id="CAJVPL010000368">
    <property type="protein sequence ID" value="CAG8488443.1"/>
    <property type="molecule type" value="Genomic_DNA"/>
</dbReference>
<evidence type="ECO:0000256" key="11">
    <source>
        <dbReference type="ARBA" id="ARBA00022723"/>
    </source>
</evidence>
<comment type="catalytic activity">
    <reaction evidence="1">
        <text>D-ribulose 5-phosphate = D-xylulose 5-phosphate</text>
        <dbReference type="Rhea" id="RHEA:13677"/>
        <dbReference type="ChEBI" id="CHEBI:57737"/>
        <dbReference type="ChEBI" id="CHEBI:58121"/>
        <dbReference type="EC" id="5.1.3.1"/>
    </reaction>
</comment>
<evidence type="ECO:0000313" key="25">
    <source>
        <dbReference type="Proteomes" id="UP000789831"/>
    </source>
</evidence>
<evidence type="ECO:0000256" key="9">
    <source>
        <dbReference type="ARBA" id="ARBA00013188"/>
    </source>
</evidence>
<keyword evidence="12" id="KW-0862">Zinc</keyword>
<reference evidence="24" key="1">
    <citation type="submission" date="2021-06" db="EMBL/GenBank/DDBJ databases">
        <authorList>
            <person name="Kallberg Y."/>
            <person name="Tangrot J."/>
            <person name="Rosling A."/>
        </authorList>
    </citation>
    <scope>NUCLEOTIDE SEQUENCE</scope>
    <source>
        <strain evidence="24">MT106</strain>
    </source>
</reference>
<keyword evidence="25" id="KW-1185">Reference proteome</keyword>
<keyword evidence="11" id="KW-0479">Metal-binding</keyword>
<proteinExistence type="inferred from homology"/>
<dbReference type="SUPFAM" id="SSF51366">
    <property type="entry name" value="Ribulose-phoshate binding barrel"/>
    <property type="match status" value="1"/>
</dbReference>
<comment type="similarity">
    <text evidence="7">Belongs to the ribulose-phosphate 3-epimerase family.</text>
</comment>
<dbReference type="GO" id="GO:0006163">
    <property type="term" value="P:purine nucleotide metabolic process"/>
    <property type="evidence" value="ECO:0007669"/>
    <property type="project" value="UniProtKB-ARBA"/>
</dbReference>
<dbReference type="Proteomes" id="UP000789831">
    <property type="component" value="Unassembled WGS sequence"/>
</dbReference>
<dbReference type="Pfam" id="PF00834">
    <property type="entry name" value="Ribul_P_3_epim"/>
    <property type="match status" value="1"/>
</dbReference>
<organism evidence="24 25">
    <name type="scientific">Ambispora gerdemannii</name>
    <dbReference type="NCBI Taxonomy" id="144530"/>
    <lineage>
        <taxon>Eukaryota</taxon>
        <taxon>Fungi</taxon>
        <taxon>Fungi incertae sedis</taxon>
        <taxon>Mucoromycota</taxon>
        <taxon>Glomeromycotina</taxon>
        <taxon>Glomeromycetes</taxon>
        <taxon>Archaeosporales</taxon>
        <taxon>Ambisporaceae</taxon>
        <taxon>Ambispora</taxon>
    </lineage>
</organism>
<protein>
    <recommendedName>
        <fullName evidence="10">Ribulose-phosphate 3-epimerase</fullName>
        <ecNumber evidence="9">5.1.3.1</ecNumber>
    </recommendedName>
    <alternativeName>
        <fullName evidence="20">Pentose-5-phosphate 3-epimerase</fullName>
    </alternativeName>
    <alternativeName>
        <fullName evidence="19">RPE</fullName>
    </alternativeName>
</protein>
<dbReference type="GO" id="GO:0046872">
    <property type="term" value="F:metal ion binding"/>
    <property type="evidence" value="ECO:0007669"/>
    <property type="project" value="UniProtKB-KW"/>
</dbReference>
<dbReference type="GO" id="GO:0019867">
    <property type="term" value="C:outer membrane"/>
    <property type="evidence" value="ECO:0007669"/>
    <property type="project" value="InterPro"/>
</dbReference>
<dbReference type="EC" id="5.1.3.1" evidence="9"/>
<dbReference type="GO" id="GO:0046496">
    <property type="term" value="P:nicotinamide nucleotide metabolic process"/>
    <property type="evidence" value="ECO:0007669"/>
    <property type="project" value="UniProtKB-ARBA"/>
</dbReference>
<keyword evidence="17" id="KW-0119">Carbohydrate metabolism</keyword>
<dbReference type="GO" id="GO:0006091">
    <property type="term" value="P:generation of precursor metabolites and energy"/>
    <property type="evidence" value="ECO:0007669"/>
    <property type="project" value="UniProtKB-ARBA"/>
</dbReference>
<feature type="coiled-coil region" evidence="22">
    <location>
        <begin position="189"/>
        <end position="216"/>
    </location>
</feature>
<keyword evidence="14" id="KW-0472">Membrane</keyword>
<evidence type="ECO:0000256" key="3">
    <source>
        <dbReference type="ARBA" id="ARBA00001947"/>
    </source>
</evidence>
<evidence type="ECO:0000256" key="22">
    <source>
        <dbReference type="SAM" id="Coils"/>
    </source>
</evidence>
<evidence type="ECO:0000256" key="8">
    <source>
        <dbReference type="ARBA" id="ARBA00011738"/>
    </source>
</evidence>
<evidence type="ECO:0000256" key="18">
    <source>
        <dbReference type="ARBA" id="ARBA00023285"/>
    </source>
</evidence>
<name>A0A9N8ZCM8_9GLOM</name>
<comment type="cofactor">
    <cofactor evidence="4">
        <name>Fe(2+)</name>
        <dbReference type="ChEBI" id="CHEBI:29033"/>
    </cofactor>
</comment>
<evidence type="ECO:0000256" key="6">
    <source>
        <dbReference type="ARBA" id="ARBA00005016"/>
    </source>
</evidence>
<dbReference type="GO" id="GO:0004750">
    <property type="term" value="F:D-ribulose-phosphate 3-epimerase activity"/>
    <property type="evidence" value="ECO:0007669"/>
    <property type="project" value="UniProtKB-EC"/>
</dbReference>
<dbReference type="InterPro" id="IPR013785">
    <property type="entry name" value="Aldolase_TIM"/>
</dbReference>
<keyword evidence="18" id="KW-0170">Cobalt</keyword>
<evidence type="ECO:0000256" key="13">
    <source>
        <dbReference type="ARBA" id="ARBA00023004"/>
    </source>
</evidence>
<evidence type="ECO:0000256" key="1">
    <source>
        <dbReference type="ARBA" id="ARBA00001782"/>
    </source>
</evidence>
<gene>
    <name evidence="24" type="ORF">AGERDE_LOCUS3619</name>
</gene>
<evidence type="ECO:0000256" key="19">
    <source>
        <dbReference type="ARBA" id="ARBA00029933"/>
    </source>
</evidence>
<evidence type="ECO:0000256" key="2">
    <source>
        <dbReference type="ARBA" id="ARBA00001936"/>
    </source>
</evidence>
<keyword evidence="15" id="KW-0464">Manganese</keyword>
<evidence type="ECO:0000256" key="10">
    <source>
        <dbReference type="ARBA" id="ARBA00013920"/>
    </source>
</evidence>
<evidence type="ECO:0000256" key="5">
    <source>
        <dbReference type="ARBA" id="ARBA00004370"/>
    </source>
</evidence>
<evidence type="ECO:0000256" key="16">
    <source>
        <dbReference type="ARBA" id="ARBA00023235"/>
    </source>
</evidence>
<sequence length="642" mass="71347">MPIAKIAPSVLSSDFAQLASECHRMIKEGADWLHMAGASMYTFHIEATDKPLELIDKIHKAGMKAGVAVKPNTPIDKVYDLADKIDMCLVMTVEPGFGGQKFMTDCVPKVKALREQFPNLDIEVDGGISLENIDQAAEAGANVIVAGTSIFKANDPKDTITKFREKEITMDFDEDLFPLRPQKVGEEILNQDLKAQEALRREREEAERKLEVWVSAAKNEKYYINSFRIEGAKKTRPWLFEAVLNRALKAKTLGDVIQSTSQATSNLSRLDIFKEIDVLLDTSDDPLASPGALDVTIALEEKNRFWVKTGTEIGNEAGSANISLNIRNVFGGAETLETYMSAGTQVSHVFEFCLAKPINGNPDSKIDLSAFSLTRNNQPYSSHDEILRGAALRWKVYSRLGFHEFMVGSTWRQICNIADNATLSIRESAGHSLKSSFTHVFIRDNRDDIMLPSRGYYLKLSQEYAGLGGDIDFIKHELESQINYNLGKGFIFSASLRNGLLYPLDGKPSKISDRFFLGGVQSIRGFRLNGIGPIEDKKDSLGGDIYLAGGASLFTPLPRVRRLQLKGHLFINGGNLVQLHQRLPLYDNIRRLGTAPSVATGFGIVYRSSLLRFELNFCLPLIATTTDKVKKGFQLGLGFNFW</sequence>
<evidence type="ECO:0000256" key="17">
    <source>
        <dbReference type="ARBA" id="ARBA00023277"/>
    </source>
</evidence>
<dbReference type="Pfam" id="PF01103">
    <property type="entry name" value="Omp85"/>
    <property type="match status" value="1"/>
</dbReference>
<dbReference type="AlphaFoldDB" id="A0A9N8ZCM8"/>
<keyword evidence="13" id="KW-0408">Iron</keyword>